<proteinExistence type="predicted"/>
<keyword evidence="3" id="KW-1185">Reference proteome</keyword>
<dbReference type="STRING" id="228230.RMCC_4951"/>
<comment type="caution">
    <text evidence="2">The sequence shown here is derived from an EMBL/GenBank/DDBJ whole genome shotgun (WGS) entry which is preliminary data.</text>
</comment>
<dbReference type="AlphaFoldDB" id="A0A100WGS2"/>
<dbReference type="Gene3D" id="1.10.287.1060">
    <property type="entry name" value="ESAT-6-like"/>
    <property type="match status" value="1"/>
</dbReference>
<dbReference type="Proteomes" id="UP000069443">
    <property type="component" value="Unassembled WGS sequence"/>
</dbReference>
<name>A0A100WGS2_MYCCR</name>
<reference evidence="3" key="2">
    <citation type="submission" date="2016-02" db="EMBL/GenBank/DDBJ databases">
        <title>Draft genome sequence of five rapidly growing Mycobacterium species.</title>
        <authorList>
            <person name="Katahira K."/>
            <person name="Gotou Y."/>
            <person name="Iida K."/>
            <person name="Ogura Y."/>
            <person name="Hayashi T."/>
        </authorList>
    </citation>
    <scope>NUCLEOTIDE SEQUENCE [LARGE SCALE GENOMIC DNA]</scope>
    <source>
        <strain evidence="3">JCM15298</strain>
    </source>
</reference>
<reference evidence="3" key="1">
    <citation type="journal article" date="2016" name="Genome Announc.">
        <title>Draft Genome Sequences of Five Rapidly Growing Mycobacterium Species, M. thermoresistibile, M. fortuitum subsp. acetamidolyticum, M. canariasense, M. brisbanense, and M. novocastrense.</title>
        <authorList>
            <person name="Katahira K."/>
            <person name="Ogura Y."/>
            <person name="Gotoh Y."/>
            <person name="Hayashi T."/>
        </authorList>
    </citation>
    <scope>NUCLEOTIDE SEQUENCE [LARGE SCALE GENOMIC DNA]</scope>
    <source>
        <strain evidence="3">JCM15298</strain>
    </source>
</reference>
<sequence>MPEFSVQPADLRSTSKDLADVSARMKGVMSRLSANLAAEGSPWGDDDSGRKFRHGDNDNGYDAQREWVDGSVDAKAVLLDEYSEGLRTGADTLEQTDDV</sequence>
<evidence type="ECO:0000313" key="3">
    <source>
        <dbReference type="Proteomes" id="UP000069443"/>
    </source>
</evidence>
<gene>
    <name evidence="2" type="ORF">RMCC_4951</name>
</gene>
<dbReference type="EMBL" id="BCSY01000078">
    <property type="protein sequence ID" value="GAS97986.1"/>
    <property type="molecule type" value="Genomic_DNA"/>
</dbReference>
<dbReference type="SUPFAM" id="SSF140453">
    <property type="entry name" value="EsxAB dimer-like"/>
    <property type="match status" value="1"/>
</dbReference>
<feature type="compositionally biased region" description="Basic and acidic residues" evidence="1">
    <location>
        <begin position="47"/>
        <end position="63"/>
    </location>
</feature>
<evidence type="ECO:0000256" key="1">
    <source>
        <dbReference type="SAM" id="MobiDB-lite"/>
    </source>
</evidence>
<feature type="region of interest" description="Disordered" evidence="1">
    <location>
        <begin position="37"/>
        <end position="63"/>
    </location>
</feature>
<accession>A0A100WGS2</accession>
<evidence type="ECO:0000313" key="2">
    <source>
        <dbReference type="EMBL" id="GAS97986.1"/>
    </source>
</evidence>
<protein>
    <submittedName>
        <fullName evidence="2">Uncharacterized protein</fullName>
    </submittedName>
</protein>
<dbReference type="OrthoDB" id="4560721at2"/>
<dbReference type="RefSeq" id="WP_062658833.1">
    <property type="nucleotide sequence ID" value="NZ_BCSY01000078.1"/>
</dbReference>
<dbReference type="InterPro" id="IPR036689">
    <property type="entry name" value="ESAT-6-like_sf"/>
</dbReference>
<organism evidence="2 3">
    <name type="scientific">Mycolicibacterium canariasense</name>
    <name type="common">Mycobacterium canariasense</name>
    <dbReference type="NCBI Taxonomy" id="228230"/>
    <lineage>
        <taxon>Bacteria</taxon>
        <taxon>Bacillati</taxon>
        <taxon>Actinomycetota</taxon>
        <taxon>Actinomycetes</taxon>
        <taxon>Mycobacteriales</taxon>
        <taxon>Mycobacteriaceae</taxon>
        <taxon>Mycolicibacterium</taxon>
    </lineage>
</organism>